<reference evidence="2" key="1">
    <citation type="submission" date="2016-06" db="EMBL/GenBank/DDBJ databases">
        <title>Parallel loss of symbiosis genes in relatives of nitrogen-fixing non-legume Parasponia.</title>
        <authorList>
            <person name="Van Velzen R."/>
            <person name="Holmer R."/>
            <person name="Bu F."/>
            <person name="Rutten L."/>
            <person name="Van Zeijl A."/>
            <person name="Liu W."/>
            <person name="Santuari L."/>
            <person name="Cao Q."/>
            <person name="Sharma T."/>
            <person name="Shen D."/>
            <person name="Roswanjaya Y."/>
            <person name="Wardhani T."/>
            <person name="Kalhor M.S."/>
            <person name="Jansen J."/>
            <person name="Van den Hoogen J."/>
            <person name="Gungor B."/>
            <person name="Hartog M."/>
            <person name="Hontelez J."/>
            <person name="Verver J."/>
            <person name="Yang W.-C."/>
            <person name="Schijlen E."/>
            <person name="Repin R."/>
            <person name="Schilthuizen M."/>
            <person name="Schranz E."/>
            <person name="Heidstra R."/>
            <person name="Miyata K."/>
            <person name="Fedorova E."/>
            <person name="Kohlen W."/>
            <person name="Bisseling T."/>
            <person name="Smit S."/>
            <person name="Geurts R."/>
        </authorList>
    </citation>
    <scope>NUCLEOTIDE SEQUENCE [LARGE SCALE GENOMIC DNA]</scope>
    <source>
        <strain evidence="2">cv. RG33-2</strain>
    </source>
</reference>
<comment type="caution">
    <text evidence="1">The sequence shown here is derived from an EMBL/GenBank/DDBJ whole genome shotgun (WGS) entry which is preliminary data.</text>
</comment>
<name>A0A2P5EEN8_TREOI</name>
<sequence>MFGWTWQCRKNSNSDMPQKLLLMTLEKKLKQSINNFMNHPNNNNNYSKKPVLVKIAFLTLLRSLPLSVLPFPSHTEEEQIWLLASFLAIHSCGGTISSSSSSSSTSSPYA</sequence>
<organism evidence="1 2">
    <name type="scientific">Trema orientale</name>
    <name type="common">Charcoal tree</name>
    <name type="synonym">Celtis orientalis</name>
    <dbReference type="NCBI Taxonomy" id="63057"/>
    <lineage>
        <taxon>Eukaryota</taxon>
        <taxon>Viridiplantae</taxon>
        <taxon>Streptophyta</taxon>
        <taxon>Embryophyta</taxon>
        <taxon>Tracheophyta</taxon>
        <taxon>Spermatophyta</taxon>
        <taxon>Magnoliopsida</taxon>
        <taxon>eudicotyledons</taxon>
        <taxon>Gunneridae</taxon>
        <taxon>Pentapetalae</taxon>
        <taxon>rosids</taxon>
        <taxon>fabids</taxon>
        <taxon>Rosales</taxon>
        <taxon>Cannabaceae</taxon>
        <taxon>Trema</taxon>
    </lineage>
</organism>
<dbReference type="Proteomes" id="UP000237000">
    <property type="component" value="Unassembled WGS sequence"/>
</dbReference>
<evidence type="ECO:0000313" key="1">
    <source>
        <dbReference type="EMBL" id="PON84013.1"/>
    </source>
</evidence>
<proteinExistence type="predicted"/>
<dbReference type="AlphaFoldDB" id="A0A2P5EEN8"/>
<protein>
    <submittedName>
        <fullName evidence="1">Uncharacterized protein</fullName>
    </submittedName>
</protein>
<keyword evidence="2" id="KW-1185">Reference proteome</keyword>
<dbReference type="EMBL" id="JXTC01000169">
    <property type="protein sequence ID" value="PON84013.1"/>
    <property type="molecule type" value="Genomic_DNA"/>
</dbReference>
<gene>
    <name evidence="1" type="ORF">TorRG33x02_201330</name>
</gene>
<accession>A0A2P5EEN8</accession>
<evidence type="ECO:0000313" key="2">
    <source>
        <dbReference type="Proteomes" id="UP000237000"/>
    </source>
</evidence>
<dbReference type="InParanoid" id="A0A2P5EEN8"/>